<name>A0A8J6HAU2_TENMO</name>
<evidence type="ECO:0000313" key="2">
    <source>
        <dbReference type="EMBL" id="KAH0810896.1"/>
    </source>
</evidence>
<gene>
    <name evidence="2" type="ORF">GEV33_011895</name>
</gene>
<protein>
    <submittedName>
        <fullName evidence="2">Uncharacterized protein</fullName>
    </submittedName>
</protein>
<accession>A0A8J6HAU2</accession>
<reference evidence="2" key="1">
    <citation type="journal article" date="2020" name="J Insects Food Feed">
        <title>The yellow mealworm (Tenebrio molitor) genome: a resource for the emerging insects as food and feed industry.</title>
        <authorList>
            <person name="Eriksson T."/>
            <person name="Andere A."/>
            <person name="Kelstrup H."/>
            <person name="Emery V."/>
            <person name="Picard C."/>
        </authorList>
    </citation>
    <scope>NUCLEOTIDE SEQUENCE</scope>
    <source>
        <strain evidence="2">Stoneville</strain>
        <tissue evidence="2">Whole head</tissue>
    </source>
</reference>
<evidence type="ECO:0000256" key="1">
    <source>
        <dbReference type="SAM" id="MobiDB-lite"/>
    </source>
</evidence>
<dbReference type="EMBL" id="JABDTM020027190">
    <property type="protein sequence ID" value="KAH0810896.1"/>
    <property type="molecule type" value="Genomic_DNA"/>
</dbReference>
<feature type="region of interest" description="Disordered" evidence="1">
    <location>
        <begin position="165"/>
        <end position="191"/>
    </location>
</feature>
<reference evidence="2" key="2">
    <citation type="submission" date="2021-08" db="EMBL/GenBank/DDBJ databases">
        <authorList>
            <person name="Eriksson T."/>
        </authorList>
    </citation>
    <scope>NUCLEOTIDE SEQUENCE</scope>
    <source>
        <strain evidence="2">Stoneville</strain>
        <tissue evidence="2">Whole head</tissue>
    </source>
</reference>
<proteinExistence type="predicted"/>
<keyword evidence="3" id="KW-1185">Reference proteome</keyword>
<organism evidence="2 3">
    <name type="scientific">Tenebrio molitor</name>
    <name type="common">Yellow mealworm beetle</name>
    <dbReference type="NCBI Taxonomy" id="7067"/>
    <lineage>
        <taxon>Eukaryota</taxon>
        <taxon>Metazoa</taxon>
        <taxon>Ecdysozoa</taxon>
        <taxon>Arthropoda</taxon>
        <taxon>Hexapoda</taxon>
        <taxon>Insecta</taxon>
        <taxon>Pterygota</taxon>
        <taxon>Neoptera</taxon>
        <taxon>Endopterygota</taxon>
        <taxon>Coleoptera</taxon>
        <taxon>Polyphaga</taxon>
        <taxon>Cucujiformia</taxon>
        <taxon>Tenebrionidae</taxon>
        <taxon>Tenebrio</taxon>
    </lineage>
</organism>
<comment type="caution">
    <text evidence="2">The sequence shown here is derived from an EMBL/GenBank/DDBJ whole genome shotgun (WGS) entry which is preliminary data.</text>
</comment>
<sequence>MDNNGNKQGGEELERTYIGSRGETVIAYGIEKEEQEIGKRGGRKSKDKVENAEGKRLMKWITMEKKQGDEELERINIGSGGETVIDYGIVNEEAWERVEESRIGEKVESGLLPLEIKQEVEKMAVELKEVVEKAATKKEVIDKGAKGTRKKNEWWDKELKQLKKEAEKEEQEIGKRRGGDGKRKSKDKVENTEEKRLMKWIAMEKNKGTKNWKGPYIEHHSETGGGTFDRIPFGLANAPATFASTRTRSNLQKRRSSSRFGGRGAPALRPSTAPHDTVNSQLYLPRSLSMLAPSIKTVFEGNDPVHSRQFSSGPGPPAAPVKGAQIRAPSAIIDLFAEAASAVTRATRSGGKQKLPHLQRQQEPRNLVAAPTNPRQWKNALFRLDSAAQNTTEAISIVFCTIRESRGSFFLALFFGDPGRYTRPRGFIHLRGFLWLLFDKVEVVVPRICLFADGINVFYKFSYGDQGRGLRGKVSPGVASKARGCRRVPQLMYAEPVRYCIAARGHLTGRKYPICGGRTDHLIYTIPPSGKTTILSAAYEARPLHLVLNLIRSQRMRYYLRGGDIAPGMRIPAEEAGTYRDQNLIKRSRASMEVYEASSRHHNTRCPNLEITSSPRRPVAAVAPRVALTCFLGISYSFPIRIVIYNDTFVKGLIFNWPSGSLNGETLNIKQLRSRLNPVRRQTRRKRSTEEGTSGSIHLVAFRLVRRRGSTVSGVRCEWALAFRASSERLQVGDSPLGAAAHALKCHGDELCLARRLSTGGIASSLVMMDNGGASIKIRTEQYLAGALPGPAPVGPNADASSLSNNTPEHSTVLNPGVAFLPDPGIYRPLLGKNGLPRIIPVGSVWTPLHCCDGVAILDGVIVDGIDDEKGMGGAKVVYEMRRAEVTCRDVHNGREPVSRQEFSWLKRNVSGTSRHLSAAYLCRNPLGVASVQESIRD</sequence>
<evidence type="ECO:0000313" key="3">
    <source>
        <dbReference type="Proteomes" id="UP000719412"/>
    </source>
</evidence>
<dbReference type="Proteomes" id="UP000719412">
    <property type="component" value="Unassembled WGS sequence"/>
</dbReference>
<feature type="region of interest" description="Disordered" evidence="1">
    <location>
        <begin position="245"/>
        <end position="278"/>
    </location>
</feature>
<dbReference type="AlphaFoldDB" id="A0A8J6HAU2"/>